<dbReference type="CDD" id="cd00063">
    <property type="entry name" value="FN3"/>
    <property type="match status" value="1"/>
</dbReference>
<dbReference type="Pfam" id="PF13519">
    <property type="entry name" value="VWA_2"/>
    <property type="match status" value="1"/>
</dbReference>
<evidence type="ECO:0000256" key="1">
    <source>
        <dbReference type="ARBA" id="ARBA00004239"/>
    </source>
</evidence>
<dbReference type="SUPFAM" id="SSF53300">
    <property type="entry name" value="vWA-like"/>
    <property type="match status" value="1"/>
</dbReference>
<keyword evidence="2" id="KW-1133">Transmembrane helix</keyword>
<feature type="signal peptide" evidence="3">
    <location>
        <begin position="1"/>
        <end position="21"/>
    </location>
</feature>
<evidence type="ECO:0000256" key="3">
    <source>
        <dbReference type="SAM" id="SignalP"/>
    </source>
</evidence>
<keyword evidence="2" id="KW-0472">Membrane</keyword>
<dbReference type="RefSeq" id="XP_002731901.1">
    <property type="nucleotide sequence ID" value="XM_002731855.1"/>
</dbReference>
<dbReference type="InterPro" id="IPR013783">
    <property type="entry name" value="Ig-like_fold"/>
</dbReference>
<dbReference type="GeneID" id="100368016"/>
<dbReference type="InterPro" id="IPR013642">
    <property type="entry name" value="CLCA_N"/>
</dbReference>
<evidence type="ECO:0000259" key="4">
    <source>
        <dbReference type="PROSITE" id="PS50234"/>
    </source>
</evidence>
<reference evidence="6" key="1">
    <citation type="submission" date="2025-08" db="UniProtKB">
        <authorList>
            <consortium name="RefSeq"/>
        </authorList>
    </citation>
    <scope>IDENTIFICATION</scope>
    <source>
        <tissue evidence="6">Testes</tissue>
    </source>
</reference>
<sequence>MHCLRYLVSFLLIFNLNGSKAALPRSEIRLEDNGYKGILIAINENVAENVTLIENLKEMFTSASREMYQATHNRAYMKEITILVPKTWSDAITNISATSEIFDSANIIVDKANAEYDDNPYTNQFAPCGEAGEYIHFTERFLSDFDWVWYTYGNPGKVLVHEWGHLRWGLFDEYATDDKSHFYLNENRHVEPTRCSRHVSGIALNWRNGKRCNRKPENGVLPNKWCRFYPELDVNKQNATGSYMHMNFLDTVTEFCHSNASGDPFSLHNSMAPNQQNIKCSQRSAWDVMSQSPDFIDGNNPPRYVLDTTPDFIIVKTSPLRIVLVLDVSGSMNSNNRIGILNSLATKFIKYTVPDGHFVGIVEFESHATIVSNLIELTSNTTRDNLSSLVPSYTRGGTCIGCGLQSGIQELTLQKMTVYTPDYSSSSSRLLVLIAAGPKEESNITVPIDDFDRVDTGGAIQAPVTVSDDDEFPPSRITDLRVTETSYDDQTVTLEWTAPGNDLDKGAADGYDLRYSRNFVTFSREFITGEELTDIHVVEGTLSSPSTFGTTETVTVQMPATYENITYFFAIRAFDAADNTAAPSNIISTAIVVSTRSDDDFTTESSVITTADGVDIIAPTESESESISTTVIVAASVVGAVVLLLYSMCVLVMAKYICIRPKSAIAPEQPTDFQMSYGNTVV</sequence>
<keyword evidence="2" id="KW-0812">Transmembrane</keyword>
<dbReference type="Proteomes" id="UP000694865">
    <property type="component" value="Unplaced"/>
</dbReference>
<evidence type="ECO:0000313" key="5">
    <source>
        <dbReference type="Proteomes" id="UP000694865"/>
    </source>
</evidence>
<feature type="chain" id="PRO_5046613448" evidence="3">
    <location>
        <begin position="22"/>
        <end position="682"/>
    </location>
</feature>
<evidence type="ECO:0000313" key="6">
    <source>
        <dbReference type="RefSeq" id="XP_002731901.1"/>
    </source>
</evidence>
<feature type="domain" description="VWFA" evidence="4">
    <location>
        <begin position="321"/>
        <end position="480"/>
    </location>
</feature>
<accession>A0ABM0GKI8</accession>
<gene>
    <name evidence="6" type="primary">LOC100368016</name>
</gene>
<dbReference type="PANTHER" id="PTHR10579">
    <property type="entry name" value="CALCIUM-ACTIVATED CHLORIDE CHANNEL REGULATOR"/>
    <property type="match status" value="1"/>
</dbReference>
<protein>
    <submittedName>
        <fullName evidence="6">Calcium-activated chloride channel regulator 4-like</fullName>
    </submittedName>
</protein>
<dbReference type="Pfam" id="PF08434">
    <property type="entry name" value="CLCA"/>
    <property type="match status" value="1"/>
</dbReference>
<dbReference type="InterPro" id="IPR003961">
    <property type="entry name" value="FN3_dom"/>
</dbReference>
<keyword evidence="5" id="KW-1185">Reference proteome</keyword>
<dbReference type="InterPro" id="IPR036465">
    <property type="entry name" value="vWFA_dom_sf"/>
</dbReference>
<dbReference type="Gene3D" id="2.60.40.10">
    <property type="entry name" value="Immunoglobulins"/>
    <property type="match status" value="1"/>
</dbReference>
<proteinExistence type="predicted"/>
<keyword evidence="3" id="KW-0732">Signal</keyword>
<dbReference type="Gene3D" id="3.40.50.410">
    <property type="entry name" value="von Willebrand factor, type A domain"/>
    <property type="match status" value="1"/>
</dbReference>
<dbReference type="SUPFAM" id="SSF49265">
    <property type="entry name" value="Fibronectin type III"/>
    <property type="match status" value="1"/>
</dbReference>
<dbReference type="PROSITE" id="PS50234">
    <property type="entry name" value="VWFA"/>
    <property type="match status" value="1"/>
</dbReference>
<dbReference type="PANTHER" id="PTHR10579:SF177">
    <property type="entry name" value="CALCIUM-ACTIVATED CHLORIDE CHANNEL REGULATOR 4-LIKE PROTEIN"/>
    <property type="match status" value="1"/>
</dbReference>
<dbReference type="InterPro" id="IPR051266">
    <property type="entry name" value="CLCR"/>
</dbReference>
<evidence type="ECO:0000256" key="2">
    <source>
        <dbReference type="SAM" id="Phobius"/>
    </source>
</evidence>
<dbReference type="InterPro" id="IPR002035">
    <property type="entry name" value="VWF_A"/>
</dbReference>
<name>A0ABM0GKI8_SACKO</name>
<organism evidence="5 6">
    <name type="scientific">Saccoglossus kowalevskii</name>
    <name type="common">Acorn worm</name>
    <dbReference type="NCBI Taxonomy" id="10224"/>
    <lineage>
        <taxon>Eukaryota</taxon>
        <taxon>Metazoa</taxon>
        <taxon>Hemichordata</taxon>
        <taxon>Enteropneusta</taxon>
        <taxon>Harrimaniidae</taxon>
        <taxon>Saccoglossus</taxon>
    </lineage>
</organism>
<dbReference type="InterPro" id="IPR036116">
    <property type="entry name" value="FN3_sf"/>
</dbReference>
<dbReference type="CDD" id="cd00198">
    <property type="entry name" value="vWFA"/>
    <property type="match status" value="1"/>
</dbReference>
<feature type="transmembrane region" description="Helical" evidence="2">
    <location>
        <begin position="631"/>
        <end position="654"/>
    </location>
</feature>
<comment type="subcellular location">
    <subcellularLocation>
        <location evidence="1">Secreted</location>
        <location evidence="1">Extracellular space</location>
    </subcellularLocation>
</comment>